<dbReference type="OrthoDB" id="3223373at2"/>
<dbReference type="AlphaFoldDB" id="A0A366K7A5"/>
<sequence>MEAQAAAVNSANPGKADQEVKAPRHWWRALGLALLGTLAIAFVALLAFSLHGSAPDLSYRTDDYEAQVLENGDMRITQHIDMRLRERSDDGHTKPWRQLYQQYKLDPKQIRGITDISVKNVSSGEVYEEDRAVDPSSIGSDEVWNKGYAGGWYITEGSADNPSEYDPDRPLTSPKTVEIGWNIPVTESADSLKFDVTMTMKGVAIRYDDVATFKWEPMGDANQVPIGRMTAKVSFPKSVGKDQVKAWLHFSGASTTERGSGNSLVLTAQDIRSGQHVDLVTMFPAKALKDPPITRQGNQKEAIVKRERQEESWSRTKARMTLGLWILLIVAGLALVVWALYASMASGRYGYRGTVDYRRIPPDLDPANAGQLEDILDNGSGAGDLMSRLTAATLLSLASKKALAIYPGSADIYRGIDMLQTNPVQINGMVTADPGRASQLQASSTLVLLPVALQQPATLPLTPSESALLNLLVAVSRDIGSPVFDLKQMGESMKDQTATISLQETFTTTVKNQFAVLGASRRVDGQAAAAGLIGLIAGIGIMVLGSFVSTTVIGLLVGAPIVFCSFLALFLKVKYGVTEPGQPLAGQVLGFKAYMEDFSDFSDRGAADLILWDQYLVYATAFGISDKVLRQLAQAYPQIQDPAWLDQYASNSLLYFNYRPYRWYGNGYRGYGGISGPQGAMGGGGPAMSANFGDLGAQLSSGFGQIQSTISQASSSSGSSGSFSGGGGFSGSSGGFGGGSFGGR</sequence>
<reference evidence="5 6" key="1">
    <citation type="submission" date="2017-10" db="EMBL/GenBank/DDBJ databases">
        <title>Bifidobacterium xylocopum sp. nov. and Bifidobacterium aemilianum sp. nov., from the carpenter bee (Xylocopa violacea) digestive tract.</title>
        <authorList>
            <person name="Alberoni D."/>
            <person name="Baffoni L."/>
            <person name="Di Gioia D."/>
            <person name="Gaggia F."/>
            <person name="Biavati B."/>
        </authorList>
    </citation>
    <scope>NUCLEOTIDE SEQUENCE [LARGE SCALE GENOMIC DNA]</scope>
    <source>
        <strain evidence="5 6">XV10</strain>
    </source>
</reference>
<dbReference type="Proteomes" id="UP000252530">
    <property type="component" value="Unassembled WGS sequence"/>
</dbReference>
<feature type="domain" description="DUF2207" evidence="3">
    <location>
        <begin position="63"/>
        <end position="283"/>
    </location>
</feature>
<evidence type="ECO:0000313" key="6">
    <source>
        <dbReference type="Proteomes" id="UP000252530"/>
    </source>
</evidence>
<feature type="transmembrane region" description="Helical" evidence="2">
    <location>
        <begin position="322"/>
        <end position="342"/>
    </location>
</feature>
<comment type="caution">
    <text evidence="5">The sequence shown here is derived from an EMBL/GenBank/DDBJ whole genome shotgun (WGS) entry which is preliminary data.</text>
</comment>
<gene>
    <name evidence="5" type="ORF">CRD60_06420</name>
</gene>
<feature type="transmembrane region" description="Helical" evidence="2">
    <location>
        <begin position="553"/>
        <end position="571"/>
    </location>
</feature>
<dbReference type="InterPro" id="IPR018702">
    <property type="entry name" value="DUF2207"/>
</dbReference>
<keyword evidence="2" id="KW-0472">Membrane</keyword>
<organism evidence="5 6">
    <name type="scientific">Bifidobacterium aemilianum</name>
    <dbReference type="NCBI Taxonomy" id="2493120"/>
    <lineage>
        <taxon>Bacteria</taxon>
        <taxon>Bacillati</taxon>
        <taxon>Actinomycetota</taxon>
        <taxon>Actinomycetes</taxon>
        <taxon>Bifidobacteriales</taxon>
        <taxon>Bifidobacteriaceae</taxon>
        <taxon>Bifidobacterium</taxon>
    </lineage>
</organism>
<keyword evidence="2" id="KW-0812">Transmembrane</keyword>
<keyword evidence="6" id="KW-1185">Reference proteome</keyword>
<feature type="transmembrane region" description="Helical" evidence="2">
    <location>
        <begin position="527"/>
        <end position="547"/>
    </location>
</feature>
<dbReference type="InterPro" id="IPR048389">
    <property type="entry name" value="YciQ-like_C"/>
</dbReference>
<dbReference type="EMBL" id="PDCG01000005">
    <property type="protein sequence ID" value="RBP97616.1"/>
    <property type="molecule type" value="Genomic_DNA"/>
</dbReference>
<dbReference type="Pfam" id="PF09972">
    <property type="entry name" value="DUF2207"/>
    <property type="match status" value="1"/>
</dbReference>
<name>A0A366K7A5_9BIFI</name>
<dbReference type="Pfam" id="PF20990">
    <property type="entry name" value="DUF2207_C"/>
    <property type="match status" value="1"/>
</dbReference>
<evidence type="ECO:0000313" key="5">
    <source>
        <dbReference type="EMBL" id="RBP97616.1"/>
    </source>
</evidence>
<keyword evidence="2" id="KW-1133">Transmembrane helix</keyword>
<evidence type="ECO:0008006" key="7">
    <source>
        <dbReference type="Google" id="ProtNLM"/>
    </source>
</evidence>
<evidence type="ECO:0000259" key="3">
    <source>
        <dbReference type="Pfam" id="PF09972"/>
    </source>
</evidence>
<feature type="compositionally biased region" description="Gly residues" evidence="1">
    <location>
        <begin position="723"/>
        <end position="744"/>
    </location>
</feature>
<evidence type="ECO:0000259" key="4">
    <source>
        <dbReference type="Pfam" id="PF20990"/>
    </source>
</evidence>
<protein>
    <recommendedName>
        <fullName evidence="7">DUF2207 domain-containing protein</fullName>
    </recommendedName>
</protein>
<feature type="domain" description="Predicted membrane protein YciQ-like C-terminal" evidence="4">
    <location>
        <begin position="356"/>
        <end position="632"/>
    </location>
</feature>
<dbReference type="RefSeq" id="WP_113860457.1">
    <property type="nucleotide sequence ID" value="NZ_PDCG01000005.1"/>
</dbReference>
<evidence type="ECO:0000256" key="1">
    <source>
        <dbReference type="SAM" id="MobiDB-lite"/>
    </source>
</evidence>
<feature type="transmembrane region" description="Helical" evidence="2">
    <location>
        <begin position="29"/>
        <end position="50"/>
    </location>
</feature>
<feature type="region of interest" description="Disordered" evidence="1">
    <location>
        <begin position="711"/>
        <end position="744"/>
    </location>
</feature>
<evidence type="ECO:0000256" key="2">
    <source>
        <dbReference type="SAM" id="Phobius"/>
    </source>
</evidence>
<proteinExistence type="predicted"/>
<accession>A0A366K7A5</accession>